<dbReference type="CDD" id="cd00303">
    <property type="entry name" value="retropepsin_like"/>
    <property type="match status" value="1"/>
</dbReference>
<gene>
    <name evidence="2" type="ORF">Scaly_1625300</name>
</gene>
<sequence length="242" mass="26541">MSPTDLSCKGASLGIEGIPPRREGGAQGDMEDQVPHPYRFPNLMRAKGIPIRPLAVAPPRCSPFPPHIMGEASNAADHVAFSKVMTAQHESFESAITFNKQDLEGHLPTTNYAIVITSTISNFWVKKILIDSGSLADILFYRAFSEMGIDNARLTPVKTSLTSFSGDIVEPLGEIVLPVSLRSYPRRTKKFVKFLVVDSPSAYTVIIGRPSLNVFQAVASTYHLKIKFTTHNGIGEEIGDRR</sequence>
<comment type="caution">
    <text evidence="2">The sequence shown here is derived from an EMBL/GenBank/DDBJ whole genome shotgun (WGS) entry which is preliminary data.</text>
</comment>
<accession>A0AAW2PA21</accession>
<proteinExistence type="predicted"/>
<organism evidence="2">
    <name type="scientific">Sesamum calycinum</name>
    <dbReference type="NCBI Taxonomy" id="2727403"/>
    <lineage>
        <taxon>Eukaryota</taxon>
        <taxon>Viridiplantae</taxon>
        <taxon>Streptophyta</taxon>
        <taxon>Embryophyta</taxon>
        <taxon>Tracheophyta</taxon>
        <taxon>Spermatophyta</taxon>
        <taxon>Magnoliopsida</taxon>
        <taxon>eudicotyledons</taxon>
        <taxon>Gunneridae</taxon>
        <taxon>Pentapetalae</taxon>
        <taxon>asterids</taxon>
        <taxon>lamiids</taxon>
        <taxon>Lamiales</taxon>
        <taxon>Pedaliaceae</taxon>
        <taxon>Sesamum</taxon>
    </lineage>
</organism>
<protein>
    <submittedName>
        <fullName evidence="2">Uncharacterized protein</fullName>
    </submittedName>
</protein>
<dbReference type="AlphaFoldDB" id="A0AAW2PA21"/>
<reference evidence="2" key="2">
    <citation type="journal article" date="2024" name="Plant">
        <title>Genomic evolution and insights into agronomic trait innovations of Sesamum species.</title>
        <authorList>
            <person name="Miao H."/>
            <person name="Wang L."/>
            <person name="Qu L."/>
            <person name="Liu H."/>
            <person name="Sun Y."/>
            <person name="Le M."/>
            <person name="Wang Q."/>
            <person name="Wei S."/>
            <person name="Zheng Y."/>
            <person name="Lin W."/>
            <person name="Duan Y."/>
            <person name="Cao H."/>
            <person name="Xiong S."/>
            <person name="Wang X."/>
            <person name="Wei L."/>
            <person name="Li C."/>
            <person name="Ma Q."/>
            <person name="Ju M."/>
            <person name="Zhao R."/>
            <person name="Li G."/>
            <person name="Mu C."/>
            <person name="Tian Q."/>
            <person name="Mei H."/>
            <person name="Zhang T."/>
            <person name="Gao T."/>
            <person name="Zhang H."/>
        </authorList>
    </citation>
    <scope>NUCLEOTIDE SEQUENCE</scope>
    <source>
        <strain evidence="2">KEN8</strain>
    </source>
</reference>
<dbReference type="InterPro" id="IPR021109">
    <property type="entry name" value="Peptidase_aspartic_dom_sf"/>
</dbReference>
<evidence type="ECO:0000256" key="1">
    <source>
        <dbReference type="SAM" id="MobiDB-lite"/>
    </source>
</evidence>
<name>A0AAW2PA21_9LAMI</name>
<dbReference type="PANTHER" id="PTHR33240">
    <property type="entry name" value="OS08G0508500 PROTEIN"/>
    <property type="match status" value="1"/>
</dbReference>
<dbReference type="EMBL" id="JACGWM010000009">
    <property type="protein sequence ID" value="KAL0352366.1"/>
    <property type="molecule type" value="Genomic_DNA"/>
</dbReference>
<reference evidence="2" key="1">
    <citation type="submission" date="2020-06" db="EMBL/GenBank/DDBJ databases">
        <authorList>
            <person name="Li T."/>
            <person name="Hu X."/>
            <person name="Zhang T."/>
            <person name="Song X."/>
            <person name="Zhang H."/>
            <person name="Dai N."/>
            <person name="Sheng W."/>
            <person name="Hou X."/>
            <person name="Wei L."/>
        </authorList>
    </citation>
    <scope>NUCLEOTIDE SEQUENCE</scope>
    <source>
        <strain evidence="2">KEN8</strain>
        <tissue evidence="2">Leaf</tissue>
    </source>
</reference>
<dbReference type="Gene3D" id="2.40.70.10">
    <property type="entry name" value="Acid Proteases"/>
    <property type="match status" value="1"/>
</dbReference>
<dbReference type="PANTHER" id="PTHR33240:SF15">
    <property type="entry name" value="GAG-PRO-LIKE PROTEIN"/>
    <property type="match status" value="1"/>
</dbReference>
<feature type="region of interest" description="Disordered" evidence="1">
    <location>
        <begin position="1"/>
        <end position="31"/>
    </location>
</feature>
<evidence type="ECO:0000313" key="2">
    <source>
        <dbReference type="EMBL" id="KAL0352366.1"/>
    </source>
</evidence>